<protein>
    <submittedName>
        <fullName evidence="1">Uncharacterized protein</fullName>
    </submittedName>
</protein>
<name>M5IP81_9BACT</name>
<dbReference type="AlphaFoldDB" id="M5IP81"/>
<dbReference type="STRING" id="1244083.CSUNSWCD_575"/>
<gene>
    <name evidence="1" type="ORF">CSUNSWCD_575</name>
</gene>
<dbReference type="Proteomes" id="UP000011939">
    <property type="component" value="Unassembled WGS sequence"/>
</dbReference>
<comment type="caution">
    <text evidence="1">The sequence shown here is derived from an EMBL/GenBank/DDBJ whole genome shotgun (WGS) entry which is preliminary data.</text>
</comment>
<evidence type="ECO:0000313" key="2">
    <source>
        <dbReference type="Proteomes" id="UP000011939"/>
    </source>
</evidence>
<proteinExistence type="predicted"/>
<sequence>MGTICKCGGSRFYCDELTSAELARIAPKYSPNNPAKK</sequence>
<dbReference type="PATRIC" id="fig|1244083.3.peg.1817"/>
<accession>M5IP81</accession>
<reference evidence="1 2" key="1">
    <citation type="journal article" date="2013" name="Genome Announc.">
        <title>Genome Sequence of Campylobacter showae UNSWCD, Isolated from a Patient with Crohn's Disease.</title>
        <authorList>
            <person name="Tay A.P."/>
            <person name="Kaakoush N.O."/>
            <person name="Deshpande N.P."/>
            <person name="Chen Z."/>
            <person name="Mitchell H."/>
            <person name="Wilkins M.R."/>
        </authorList>
    </citation>
    <scope>NUCLEOTIDE SEQUENCE [LARGE SCALE GENOMIC DNA]</scope>
    <source>
        <strain evidence="1 2">CSUNSWCD</strain>
    </source>
</reference>
<evidence type="ECO:0000313" key="1">
    <source>
        <dbReference type="EMBL" id="EKU10774.1"/>
    </source>
</evidence>
<organism evidence="1 2">
    <name type="scientific">Campylobacter showae CSUNSWCD</name>
    <dbReference type="NCBI Taxonomy" id="1244083"/>
    <lineage>
        <taxon>Bacteria</taxon>
        <taxon>Pseudomonadati</taxon>
        <taxon>Campylobacterota</taxon>
        <taxon>Epsilonproteobacteria</taxon>
        <taxon>Campylobacterales</taxon>
        <taxon>Campylobacteraceae</taxon>
        <taxon>Campylobacter</taxon>
    </lineage>
</organism>
<dbReference type="EMBL" id="AMZQ01000010">
    <property type="protein sequence ID" value="EKU10774.1"/>
    <property type="molecule type" value="Genomic_DNA"/>
</dbReference>